<dbReference type="InterPro" id="IPR029052">
    <property type="entry name" value="Metallo-depent_PP-like"/>
</dbReference>
<keyword evidence="7" id="KW-0378">Hydrolase</keyword>
<evidence type="ECO:0000256" key="4">
    <source>
        <dbReference type="ARBA" id="ARBA00023136"/>
    </source>
</evidence>
<dbReference type="CDD" id="cd07398">
    <property type="entry name" value="MPP_YbbF-LpxH"/>
    <property type="match status" value="1"/>
</dbReference>
<dbReference type="GO" id="GO:0009245">
    <property type="term" value="P:lipid A biosynthetic process"/>
    <property type="evidence" value="ECO:0007669"/>
    <property type="project" value="TreeGrafter"/>
</dbReference>
<dbReference type="GO" id="GO:0016020">
    <property type="term" value="C:membrane"/>
    <property type="evidence" value="ECO:0007669"/>
    <property type="project" value="GOC"/>
</dbReference>
<reference evidence="7 8" key="1">
    <citation type="submission" date="2023-01" db="EMBL/GenBank/DDBJ databases">
        <title>Complete genome sequence of Muricauda aquimarina strain IFOP_LL357.</title>
        <authorList>
            <person name="Gajardo G."/>
            <person name="Ueki S."/>
            <person name="Maruyama F."/>
        </authorList>
    </citation>
    <scope>NUCLEOTIDE SEQUENCE [LARGE SCALE GENOMIC DNA]</scope>
    <source>
        <strain evidence="7 8">IFOP_LL357</strain>
    </source>
</reference>
<proteinExistence type="predicted"/>
<dbReference type="EMBL" id="AP027268">
    <property type="protein sequence ID" value="BDW94150.1"/>
    <property type="molecule type" value="Genomic_DNA"/>
</dbReference>
<evidence type="ECO:0000313" key="8">
    <source>
        <dbReference type="Proteomes" id="UP001330184"/>
    </source>
</evidence>
<sequence>MLFPLLYFVINLIRLKKRKIDLAVISDVHLGTYGCHADELITYLNSIQPKKLILNGDIIDIWQFSKRYFPPSHLKVLRKIIGMASKGTEVFYITGNHDEMLRKFSDTSMGNFKIMNKLVLNLDGKKAWIFHGDVFDVSIQNAKWLAKLGGYGYDLLILINSFLNWCLAKMGREKYSLSKRIKNSVKGAVKYINNFEKTAAELAIENDYDYVICGHIHQPKKEIYQNKYGSCTYLNSGDWVENLTALEYSFKRWRVYHYNHDRLSPFFVDEDLKEMNMNELIASITDKEVDIEDITQEHISEIEEESVDRDFLDDKGLSQD</sequence>
<feature type="domain" description="Calcineurin-like phosphoesterase" evidence="6">
    <location>
        <begin position="22"/>
        <end position="219"/>
    </location>
</feature>
<dbReference type="SUPFAM" id="SSF56300">
    <property type="entry name" value="Metallo-dependent phosphatases"/>
    <property type="match status" value="1"/>
</dbReference>
<evidence type="ECO:0000256" key="5">
    <source>
        <dbReference type="ARBA" id="ARBA00023211"/>
    </source>
</evidence>
<dbReference type="GO" id="GO:0046872">
    <property type="term" value="F:metal ion binding"/>
    <property type="evidence" value="ECO:0007669"/>
    <property type="project" value="UniProtKB-KW"/>
</dbReference>
<dbReference type="InterPro" id="IPR004843">
    <property type="entry name" value="Calcineurin-like_PHP"/>
</dbReference>
<dbReference type="GO" id="GO:0008758">
    <property type="term" value="F:UDP-2,3-diacylglucosamine hydrolase activity"/>
    <property type="evidence" value="ECO:0007669"/>
    <property type="project" value="TreeGrafter"/>
</dbReference>
<dbReference type="Pfam" id="PF00149">
    <property type="entry name" value="Metallophos"/>
    <property type="match status" value="1"/>
</dbReference>
<dbReference type="PANTHER" id="PTHR34990:SF2">
    <property type="entry name" value="BLL8164 PROTEIN"/>
    <property type="match status" value="1"/>
</dbReference>
<keyword evidence="1" id="KW-1003">Cell membrane</keyword>
<keyword evidence="5" id="KW-0464">Manganese</keyword>
<dbReference type="AlphaFoldDB" id="A0AA48HFC4"/>
<protein>
    <submittedName>
        <fullName evidence="7">UDP-2,3-diacylglucosamine hydrolase</fullName>
    </submittedName>
</protein>
<keyword evidence="2" id="KW-0997">Cell inner membrane</keyword>
<evidence type="ECO:0000259" key="6">
    <source>
        <dbReference type="Pfam" id="PF00149"/>
    </source>
</evidence>
<evidence type="ECO:0000313" key="7">
    <source>
        <dbReference type="EMBL" id="BDW94150.1"/>
    </source>
</evidence>
<name>A0AA48HFC4_9FLAO</name>
<keyword evidence="3" id="KW-0479">Metal-binding</keyword>
<organism evidence="7 8">
    <name type="scientific">Flagellimonas marinaquae</name>
    <dbReference type="NCBI Taxonomy" id="254955"/>
    <lineage>
        <taxon>Bacteria</taxon>
        <taxon>Pseudomonadati</taxon>
        <taxon>Bacteroidota</taxon>
        <taxon>Flavobacteriia</taxon>
        <taxon>Flavobacteriales</taxon>
        <taxon>Flavobacteriaceae</taxon>
        <taxon>Flagellimonas</taxon>
    </lineage>
</organism>
<dbReference type="Gene3D" id="3.60.21.10">
    <property type="match status" value="1"/>
</dbReference>
<accession>A0AA48HFC4</accession>
<evidence type="ECO:0000256" key="3">
    <source>
        <dbReference type="ARBA" id="ARBA00022723"/>
    </source>
</evidence>
<dbReference type="InterPro" id="IPR043461">
    <property type="entry name" value="LpxH-like"/>
</dbReference>
<evidence type="ECO:0000256" key="1">
    <source>
        <dbReference type="ARBA" id="ARBA00022475"/>
    </source>
</evidence>
<dbReference type="PANTHER" id="PTHR34990">
    <property type="entry name" value="UDP-2,3-DIACYLGLUCOSAMINE HYDROLASE-RELATED"/>
    <property type="match status" value="1"/>
</dbReference>
<keyword evidence="4" id="KW-0472">Membrane</keyword>
<dbReference type="Proteomes" id="UP001330184">
    <property type="component" value="Chromosome"/>
</dbReference>
<evidence type="ECO:0000256" key="2">
    <source>
        <dbReference type="ARBA" id="ARBA00022519"/>
    </source>
</evidence>
<keyword evidence="8" id="KW-1185">Reference proteome</keyword>
<gene>
    <name evidence="7" type="ORF">MACH07_29820</name>
</gene>